<feature type="transmembrane region" description="Helical" evidence="1">
    <location>
        <begin position="46"/>
        <end position="64"/>
    </location>
</feature>
<dbReference type="AlphaFoldDB" id="A0A858SX71"/>
<dbReference type="KEGG" id="rpon:G3256_18630"/>
<name>A0A858SX71_9RHOB</name>
<dbReference type="EMBL" id="CP048789">
    <property type="protein sequence ID" value="QJF53305.1"/>
    <property type="molecule type" value="Genomic_DNA"/>
</dbReference>
<proteinExistence type="predicted"/>
<accession>A0A858SX71</accession>
<dbReference type="RefSeq" id="WP_169642518.1">
    <property type="nucleotide sequence ID" value="NZ_CP048789.1"/>
</dbReference>
<gene>
    <name evidence="2" type="ORF">G3256_18630</name>
</gene>
<organism evidence="2 3">
    <name type="scientific">Roseobacter ponti</name>
    <dbReference type="NCBI Taxonomy" id="1891787"/>
    <lineage>
        <taxon>Bacteria</taxon>
        <taxon>Pseudomonadati</taxon>
        <taxon>Pseudomonadota</taxon>
        <taxon>Alphaproteobacteria</taxon>
        <taxon>Rhodobacterales</taxon>
        <taxon>Roseobacteraceae</taxon>
        <taxon>Roseobacter</taxon>
    </lineage>
</organism>
<reference evidence="2 3" key="1">
    <citation type="submission" date="2020-02" db="EMBL/GenBank/DDBJ databases">
        <title>Genome sequence of Roseobacter ponti.</title>
        <authorList>
            <person name="Hollensteiner J."/>
            <person name="Schneider D."/>
            <person name="Poehlein A."/>
            <person name="Daniel R."/>
        </authorList>
    </citation>
    <scope>NUCLEOTIDE SEQUENCE [LARGE SCALE GENOMIC DNA]</scope>
    <source>
        <strain evidence="2 3">DSM 106830</strain>
        <plasmid evidence="2 3">p1</plasmid>
    </source>
</reference>
<keyword evidence="1" id="KW-1133">Transmembrane helix</keyword>
<sequence length="209" mass="22696">MSTVQSKARSIRRILALICAFLVPVAIIYADVIMLNSTMGEASLVQIAQVLMILAGALFFVAGARAQPAQRGYLVLIATLFLCMFIRENDGLLDHVAHGFWVVPACVTAFAGGLILRRSRDTVTGPFTVHAETGPFWILMTGFFQLMVFSRLFGSGHLWDFAEGSAGSDTVKSLVQEGTELASYALILLGSYLSLRSRFGAGTPEREEN</sequence>
<evidence type="ECO:0000313" key="2">
    <source>
        <dbReference type="EMBL" id="QJF53305.1"/>
    </source>
</evidence>
<protein>
    <submittedName>
        <fullName evidence="2">Uncharacterized protein</fullName>
    </submittedName>
</protein>
<evidence type="ECO:0000313" key="3">
    <source>
        <dbReference type="Proteomes" id="UP000503308"/>
    </source>
</evidence>
<feature type="transmembrane region" description="Helical" evidence="1">
    <location>
        <begin position="99"/>
        <end position="116"/>
    </location>
</feature>
<geneLocation type="plasmid" evidence="2 3">
    <name>p1</name>
</geneLocation>
<dbReference type="Proteomes" id="UP000503308">
    <property type="component" value="Plasmid p1"/>
</dbReference>
<keyword evidence="1" id="KW-0472">Membrane</keyword>
<keyword evidence="2" id="KW-0614">Plasmid</keyword>
<feature type="transmembrane region" description="Helical" evidence="1">
    <location>
        <begin position="136"/>
        <end position="154"/>
    </location>
</feature>
<evidence type="ECO:0000256" key="1">
    <source>
        <dbReference type="SAM" id="Phobius"/>
    </source>
</evidence>
<feature type="transmembrane region" description="Helical" evidence="1">
    <location>
        <begin position="71"/>
        <end position="87"/>
    </location>
</feature>
<keyword evidence="3" id="KW-1185">Reference proteome</keyword>
<keyword evidence="1" id="KW-0812">Transmembrane</keyword>